<dbReference type="GO" id="GO:0006310">
    <property type="term" value="P:DNA recombination"/>
    <property type="evidence" value="ECO:0007669"/>
    <property type="project" value="UniProtKB-KW"/>
</dbReference>
<dbReference type="AlphaFoldDB" id="A0AAD5YTY2"/>
<proteinExistence type="predicted"/>
<gene>
    <name evidence="5" type="ORF">NP233_g6123</name>
</gene>
<keyword evidence="3" id="KW-0233">DNA recombination</keyword>
<keyword evidence="6" id="KW-1185">Reference proteome</keyword>
<dbReference type="Gene3D" id="1.10.150.130">
    <property type="match status" value="1"/>
</dbReference>
<evidence type="ECO:0000313" key="5">
    <source>
        <dbReference type="EMBL" id="KAJ3567803.1"/>
    </source>
</evidence>
<name>A0AAD5YTY2_9AGAR</name>
<dbReference type="GO" id="GO:0003677">
    <property type="term" value="F:DNA binding"/>
    <property type="evidence" value="ECO:0007669"/>
    <property type="project" value="UniProtKB-KW"/>
</dbReference>
<keyword evidence="2" id="KW-0238">DNA-binding</keyword>
<dbReference type="InterPro" id="IPR052925">
    <property type="entry name" value="Phage_Integrase-like_Recomb"/>
</dbReference>
<keyword evidence="1" id="KW-0677">Repeat</keyword>
<dbReference type="SUPFAM" id="SSF47823">
    <property type="entry name" value="lambda integrase-like, N-terminal domain"/>
    <property type="match status" value="1"/>
</dbReference>
<evidence type="ECO:0000313" key="6">
    <source>
        <dbReference type="Proteomes" id="UP001213000"/>
    </source>
</evidence>
<dbReference type="Gene3D" id="1.10.443.10">
    <property type="entry name" value="Intergrase catalytic core"/>
    <property type="match status" value="1"/>
</dbReference>
<dbReference type="Pfam" id="PF24883">
    <property type="entry name" value="NPHP3_N"/>
    <property type="match status" value="1"/>
</dbReference>
<dbReference type="InterPro" id="IPR011010">
    <property type="entry name" value="DNA_brk_join_enz"/>
</dbReference>
<evidence type="ECO:0000259" key="4">
    <source>
        <dbReference type="Pfam" id="PF24883"/>
    </source>
</evidence>
<dbReference type="InterPro" id="IPR013762">
    <property type="entry name" value="Integrase-like_cat_sf"/>
</dbReference>
<protein>
    <recommendedName>
        <fullName evidence="4">Nephrocystin 3-like N-terminal domain-containing protein</fullName>
    </recommendedName>
</protein>
<dbReference type="InterPro" id="IPR056884">
    <property type="entry name" value="NPHP3-like_N"/>
</dbReference>
<organism evidence="5 6">
    <name type="scientific">Leucocoprinus birnbaumii</name>
    <dbReference type="NCBI Taxonomy" id="56174"/>
    <lineage>
        <taxon>Eukaryota</taxon>
        <taxon>Fungi</taxon>
        <taxon>Dikarya</taxon>
        <taxon>Basidiomycota</taxon>
        <taxon>Agaricomycotina</taxon>
        <taxon>Agaricomycetes</taxon>
        <taxon>Agaricomycetidae</taxon>
        <taxon>Agaricales</taxon>
        <taxon>Agaricineae</taxon>
        <taxon>Agaricaceae</taxon>
        <taxon>Leucocoprinus</taxon>
    </lineage>
</organism>
<dbReference type="InterPro" id="IPR010998">
    <property type="entry name" value="Integrase_recombinase_N"/>
</dbReference>
<reference evidence="5" key="1">
    <citation type="submission" date="2022-07" db="EMBL/GenBank/DDBJ databases">
        <title>Genome Sequence of Leucocoprinus birnbaumii.</title>
        <authorList>
            <person name="Buettner E."/>
        </authorList>
    </citation>
    <scope>NUCLEOTIDE SEQUENCE</scope>
    <source>
        <strain evidence="5">VT141</strain>
    </source>
</reference>
<evidence type="ECO:0000256" key="2">
    <source>
        <dbReference type="ARBA" id="ARBA00023125"/>
    </source>
</evidence>
<dbReference type="EMBL" id="JANIEX010000386">
    <property type="protein sequence ID" value="KAJ3567803.1"/>
    <property type="molecule type" value="Genomic_DNA"/>
</dbReference>
<feature type="domain" description="Nephrocystin 3-like N-terminal" evidence="4">
    <location>
        <begin position="331"/>
        <end position="422"/>
    </location>
</feature>
<dbReference type="PANTHER" id="PTHR34605:SF3">
    <property type="entry name" value="P CELL-TYPE AGGLUTINATION PROTEIN MAP4-LIKE-RELATED"/>
    <property type="match status" value="1"/>
</dbReference>
<dbReference type="GO" id="GO:0015074">
    <property type="term" value="P:DNA integration"/>
    <property type="evidence" value="ECO:0007669"/>
    <property type="project" value="InterPro"/>
</dbReference>
<dbReference type="Proteomes" id="UP001213000">
    <property type="component" value="Unassembled WGS sequence"/>
</dbReference>
<accession>A0AAD5YTY2</accession>
<dbReference type="SUPFAM" id="SSF56349">
    <property type="entry name" value="DNA breaking-rejoining enzymes"/>
    <property type="match status" value="1"/>
</dbReference>
<sequence length="807" mass="91087">MVLEATAAARDASTNMAYDSHLHSYLDFVNAHQLNIEPTPKNLARFVCYMSNFVKPSTAETYLSGITTRLRYTYPNVKDARHSDLVRDALAGSKRLKGVPIKRKLPLTTAHLRQIIQAHSDTSDIDDRLFVAITVIGFFGLLRLGEMTDPNDIRLINRKKTIRRDSLSITADELSFILPASKTDKFFAGNEVRLRKSTAAFCPVDAMKAYLSLRDQNFADSPWLWVTSHGYPPSRKWYMYRFRQFFGPDFGGHSLRAGGATFLARNGVAWDLIQALGLLQLRGNNENCHYRCTMPLASGTSSGSGGPLGAANQLLPRPLPKNGLDLKRLGAAFFFSHPNKRNDPKQVVPSLTYQLATHCPPYKALITSRLSDDPQLLTKAIPVQFKKLIIEPFSELQQRGLVNSEKPFVIILDGLDECEGDRPEAHLKHTFARIPICNPEELAIDKECRTGVERYLISGLSELQVKYDIDSSWPPVEKVNAMTESGDGHFIFAAVTLGFIGDEEYGSPVERLNTLIVFLDDVERDGTLNPLAKLDALYMHILAEIPDKIFPTTWRILAHFIFARKVVPSYTENFSQFLYDSAQVLCNFINVDQSTFYSALRKLHSVIADYLVDANRSGRFAVEEKRALVDITKSLFHCHEVDAAHFHTQDGPWDDRSHDHAALPGLKWTSGLDVKSLSSNIAEFGTDRSWYACMQVGPDPDLLSYVFQLDMRHLYIDLTSWCLFVNQCYKKDLLGDFCRTEPSEEFDALLLDRLKMMTNQEPAEPASFPLTWFEDSRHRFRDYVLMGYGPNSSIPKLLPITSSLEDA</sequence>
<evidence type="ECO:0000256" key="3">
    <source>
        <dbReference type="ARBA" id="ARBA00023172"/>
    </source>
</evidence>
<evidence type="ECO:0000256" key="1">
    <source>
        <dbReference type="ARBA" id="ARBA00022737"/>
    </source>
</evidence>
<comment type="caution">
    <text evidence="5">The sequence shown here is derived from an EMBL/GenBank/DDBJ whole genome shotgun (WGS) entry which is preliminary data.</text>
</comment>
<dbReference type="PANTHER" id="PTHR34605">
    <property type="entry name" value="PHAGE_INTEGRASE DOMAIN-CONTAINING PROTEIN"/>
    <property type="match status" value="1"/>
</dbReference>